<dbReference type="OrthoDB" id="624345at2759"/>
<keyword evidence="9" id="KW-1185">Reference proteome</keyword>
<dbReference type="InterPro" id="IPR011333">
    <property type="entry name" value="SKP1/BTB/POZ_sf"/>
</dbReference>
<accession>A0A5C7HSN5</accession>
<dbReference type="PROSITE" id="PS51649">
    <property type="entry name" value="NPH3"/>
    <property type="match status" value="1"/>
</dbReference>
<dbReference type="SUPFAM" id="SSF54695">
    <property type="entry name" value="POZ domain"/>
    <property type="match status" value="1"/>
</dbReference>
<dbReference type="InterPro" id="IPR043454">
    <property type="entry name" value="NPH3/RPT2-like"/>
</dbReference>
<evidence type="ECO:0000313" key="9">
    <source>
        <dbReference type="Proteomes" id="UP000323000"/>
    </source>
</evidence>
<feature type="domain" description="NPH3" evidence="7">
    <location>
        <begin position="211"/>
        <end position="488"/>
    </location>
</feature>
<dbReference type="Pfam" id="PF00651">
    <property type="entry name" value="BTB"/>
    <property type="match status" value="1"/>
</dbReference>
<evidence type="ECO:0000259" key="7">
    <source>
        <dbReference type="PROSITE" id="PS51649"/>
    </source>
</evidence>
<protein>
    <recommendedName>
        <fullName evidence="10">NPH3 domain-containing protein</fullName>
    </recommendedName>
</protein>
<dbReference type="UniPathway" id="UPA00143"/>
<gene>
    <name evidence="8" type="ORF">EZV62_013869</name>
</gene>
<dbReference type="GO" id="GO:0005829">
    <property type="term" value="C:cytosol"/>
    <property type="evidence" value="ECO:0007669"/>
    <property type="project" value="UniProtKB-ARBA"/>
</dbReference>
<evidence type="ECO:0000256" key="4">
    <source>
        <dbReference type="PROSITE-ProRule" id="PRU00982"/>
    </source>
</evidence>
<dbReference type="Gene3D" id="3.30.710.10">
    <property type="entry name" value="Potassium Channel Kv1.1, Chain A"/>
    <property type="match status" value="1"/>
</dbReference>
<dbReference type="GO" id="GO:0016020">
    <property type="term" value="C:membrane"/>
    <property type="evidence" value="ECO:0007669"/>
    <property type="project" value="UniProtKB-ARBA"/>
</dbReference>
<dbReference type="SMART" id="SM00225">
    <property type="entry name" value="BTB"/>
    <property type="match status" value="1"/>
</dbReference>
<keyword evidence="3" id="KW-0833">Ubl conjugation pathway</keyword>
<reference evidence="9" key="1">
    <citation type="journal article" date="2019" name="Gigascience">
        <title>De novo genome assembly of the endangered Acer yangbiense, a plant species with extremely small populations endemic to Yunnan Province, China.</title>
        <authorList>
            <person name="Yang J."/>
            <person name="Wariss H.M."/>
            <person name="Tao L."/>
            <person name="Zhang R."/>
            <person name="Yun Q."/>
            <person name="Hollingsworth P."/>
            <person name="Dao Z."/>
            <person name="Luo G."/>
            <person name="Guo H."/>
            <person name="Ma Y."/>
            <person name="Sun W."/>
        </authorList>
    </citation>
    <scope>NUCLEOTIDE SEQUENCE [LARGE SCALE GENOMIC DNA]</scope>
    <source>
        <strain evidence="9">cv. Malutang</strain>
    </source>
</reference>
<comment type="pathway">
    <text evidence="1">Protein modification; protein ubiquitination.</text>
</comment>
<evidence type="ECO:0000256" key="3">
    <source>
        <dbReference type="ARBA" id="ARBA00022786"/>
    </source>
</evidence>
<organism evidence="8 9">
    <name type="scientific">Acer yangbiense</name>
    <dbReference type="NCBI Taxonomy" id="1000413"/>
    <lineage>
        <taxon>Eukaryota</taxon>
        <taxon>Viridiplantae</taxon>
        <taxon>Streptophyta</taxon>
        <taxon>Embryophyta</taxon>
        <taxon>Tracheophyta</taxon>
        <taxon>Spermatophyta</taxon>
        <taxon>Magnoliopsida</taxon>
        <taxon>eudicotyledons</taxon>
        <taxon>Gunneridae</taxon>
        <taxon>Pentapetalae</taxon>
        <taxon>rosids</taxon>
        <taxon>malvids</taxon>
        <taxon>Sapindales</taxon>
        <taxon>Sapindaceae</taxon>
        <taxon>Hippocastanoideae</taxon>
        <taxon>Acereae</taxon>
        <taxon>Acer</taxon>
    </lineage>
</organism>
<evidence type="ECO:0000259" key="6">
    <source>
        <dbReference type="PROSITE" id="PS50097"/>
    </source>
</evidence>
<dbReference type="PANTHER" id="PTHR32370">
    <property type="entry name" value="OS12G0117600 PROTEIN"/>
    <property type="match status" value="1"/>
</dbReference>
<dbReference type="CDD" id="cd18312">
    <property type="entry name" value="BTB_POZ_NPY3-like"/>
    <property type="match status" value="1"/>
</dbReference>
<dbReference type="Proteomes" id="UP000323000">
    <property type="component" value="Chromosome 6"/>
</dbReference>
<dbReference type="InterPro" id="IPR000210">
    <property type="entry name" value="BTB/POZ_dom"/>
</dbReference>
<keyword evidence="2" id="KW-0597">Phosphoprotein</keyword>
<evidence type="ECO:0000256" key="1">
    <source>
        <dbReference type="ARBA" id="ARBA00004906"/>
    </source>
</evidence>
<evidence type="ECO:0008006" key="10">
    <source>
        <dbReference type="Google" id="ProtNLM"/>
    </source>
</evidence>
<feature type="domain" description="BTB" evidence="6">
    <location>
        <begin position="29"/>
        <end position="97"/>
    </location>
</feature>
<comment type="similarity">
    <text evidence="4">Belongs to the NPH3 family.</text>
</comment>
<sequence>MKFMKLGSKPDSFQTEGDNIRYVATELATDIIFNVGDVKFYLHKFPLLSKSARLQKLVATTNDDNSDEIHIQDMPGGPAAFEICAKFCYGMTVTLNAYNVVATRCAAEYLEMYETVEKGNLIYKIEVFLNTSIFRSWKDSIIVLQTTRSLLPWSEELKVVSHCLDSIATKASIDTSKVEWSYTYNRKKLPSENGNDPQWNGLRKPQLVPNDWWVEDLCELHIDLYKRVITTIKTKGRVSGDIIGEALNAYAFRRLPGFSKGMIQNADVTKYRSLAETIMWLLPAERGSVPCSFLLRLLRASILLECGEAERRELITKIGQQLDEATVADLFIRAPAGEMTVYDVGIVQSLVEEFVTYERNTRNDLPVENEIQEIRNLGSVSDASKMKVAKLVDCYLAEIAQDPNLPHTNFVNLAEIVSSFARPSHDGLYRAIDMYLKEHPGISKSERKRICRLMDCRKLSVEACMHAVQNERLPLRVVVQVLFFEQIRATQSANGNSTPDLPGPIRALIPGGGSHGSSRSTTTNTEEDWDAVPTADDIKALKGELATLRLANGDKNGNDGAKNDAEKVAAGKMKGVLISKMFSKLWSSKDRNGEISSSDTSESPSPGGSTNAEETKSTPSRSTRHSLS</sequence>
<feature type="region of interest" description="Disordered" evidence="5">
    <location>
        <begin position="588"/>
        <end position="628"/>
    </location>
</feature>
<evidence type="ECO:0000256" key="2">
    <source>
        <dbReference type="ARBA" id="ARBA00022553"/>
    </source>
</evidence>
<feature type="compositionally biased region" description="Low complexity" evidence="5">
    <location>
        <begin position="596"/>
        <end position="610"/>
    </location>
</feature>
<dbReference type="GO" id="GO:0016567">
    <property type="term" value="P:protein ubiquitination"/>
    <property type="evidence" value="ECO:0007669"/>
    <property type="project" value="UniProtKB-UniPathway"/>
</dbReference>
<proteinExistence type="inferred from homology"/>
<comment type="caution">
    <text evidence="8">The sequence shown here is derived from an EMBL/GenBank/DDBJ whole genome shotgun (WGS) entry which is preliminary data.</text>
</comment>
<dbReference type="InterPro" id="IPR027356">
    <property type="entry name" value="NPH3_dom"/>
</dbReference>
<name>A0A5C7HSN5_9ROSI</name>
<evidence type="ECO:0000256" key="5">
    <source>
        <dbReference type="SAM" id="MobiDB-lite"/>
    </source>
</evidence>
<dbReference type="PROSITE" id="PS50097">
    <property type="entry name" value="BTB"/>
    <property type="match status" value="1"/>
</dbReference>
<evidence type="ECO:0000313" key="8">
    <source>
        <dbReference type="EMBL" id="TXG59296.1"/>
    </source>
</evidence>
<dbReference type="Pfam" id="PF03000">
    <property type="entry name" value="NPH3"/>
    <property type="match status" value="1"/>
</dbReference>
<dbReference type="EMBL" id="VAHF01000006">
    <property type="protein sequence ID" value="TXG59296.1"/>
    <property type="molecule type" value="Genomic_DNA"/>
</dbReference>
<dbReference type="FunFam" id="3.30.710.10:FF:000173">
    <property type="entry name" value="BTB/POZ domain-containing protein NPY2"/>
    <property type="match status" value="1"/>
</dbReference>
<feature type="region of interest" description="Disordered" evidence="5">
    <location>
        <begin position="493"/>
        <end position="533"/>
    </location>
</feature>
<dbReference type="GO" id="GO:0009958">
    <property type="term" value="P:positive gravitropism"/>
    <property type="evidence" value="ECO:0007669"/>
    <property type="project" value="UniProtKB-ARBA"/>
</dbReference>
<dbReference type="AlphaFoldDB" id="A0A5C7HSN5"/>